<protein>
    <recommendedName>
        <fullName evidence="4">GlcNAc-PI de-N-acetylase</fullName>
    </recommendedName>
</protein>
<comment type="caution">
    <text evidence="2">The sequence shown here is derived from an EMBL/GenBank/DDBJ whole genome shotgun (WGS) entry which is preliminary data.</text>
</comment>
<dbReference type="Proteomes" id="UP001143474">
    <property type="component" value="Unassembled WGS sequence"/>
</dbReference>
<dbReference type="InterPro" id="IPR024078">
    <property type="entry name" value="LmbE-like_dom_sf"/>
</dbReference>
<evidence type="ECO:0000313" key="3">
    <source>
        <dbReference type="Proteomes" id="UP001143474"/>
    </source>
</evidence>
<dbReference type="Pfam" id="PF02585">
    <property type="entry name" value="PIG-L"/>
    <property type="match status" value="1"/>
</dbReference>
<proteinExistence type="predicted"/>
<dbReference type="Gene3D" id="3.40.50.10320">
    <property type="entry name" value="LmbE-like"/>
    <property type="match status" value="1"/>
</dbReference>
<keyword evidence="3" id="KW-1185">Reference proteome</keyword>
<reference evidence="2" key="2">
    <citation type="submission" date="2023-01" db="EMBL/GenBank/DDBJ databases">
        <authorList>
            <person name="Sun Q."/>
            <person name="Evtushenko L."/>
        </authorList>
    </citation>
    <scope>NUCLEOTIDE SEQUENCE</scope>
    <source>
        <strain evidence="2">VKM Ac-2007</strain>
    </source>
</reference>
<sequence>MSKVLVIGAHPDEADMYAGGTAALLARAGHAVKFVSLTNGDAGHFTMEPVPLARRRAREAVRAAEALGVLEYEILDVHDGELEPSVEMRRKVIELIREWRADVIVALHGEGPGHPDNRAAGRLVADAVAFCTTPNVAPGRPALEREPLCLLMVDYAAPGFHRHDVAVDVDPVIDRKVDACAAHASQFFEYSPAARGLAGLVPAEDAVEERRAFVLAHWEEFMIAGDDMRPALARRYGDAHAERVRHAETFQLAGYGRAVPDEELPLLLDVFGDGLTAGLPEPSVGIA</sequence>
<dbReference type="SUPFAM" id="SSF102588">
    <property type="entry name" value="LmbE-like"/>
    <property type="match status" value="1"/>
</dbReference>
<dbReference type="EMBL" id="BSEV01000006">
    <property type="protein sequence ID" value="GLK09794.1"/>
    <property type="molecule type" value="Genomic_DNA"/>
</dbReference>
<evidence type="ECO:0008006" key="4">
    <source>
        <dbReference type="Google" id="ProtNLM"/>
    </source>
</evidence>
<dbReference type="PANTHER" id="PTHR12993:SF11">
    <property type="entry name" value="N-ACETYLGLUCOSAMINYL-PHOSPHATIDYLINOSITOL DE-N-ACETYLASE"/>
    <property type="match status" value="1"/>
</dbReference>
<organism evidence="2 3">
    <name type="scientific">Streptosporangium carneum</name>
    <dbReference type="NCBI Taxonomy" id="47481"/>
    <lineage>
        <taxon>Bacteria</taxon>
        <taxon>Bacillati</taxon>
        <taxon>Actinomycetota</taxon>
        <taxon>Actinomycetes</taxon>
        <taxon>Streptosporangiales</taxon>
        <taxon>Streptosporangiaceae</taxon>
        <taxon>Streptosporangium</taxon>
    </lineage>
</organism>
<dbReference type="AlphaFoldDB" id="A0A9W6I1Y8"/>
<name>A0A9W6I1Y8_9ACTN</name>
<dbReference type="PANTHER" id="PTHR12993">
    <property type="entry name" value="N-ACETYLGLUCOSAMINYL-PHOSPHATIDYLINOSITOL DE-N-ACETYLASE-RELATED"/>
    <property type="match status" value="1"/>
</dbReference>
<evidence type="ECO:0000313" key="2">
    <source>
        <dbReference type="EMBL" id="GLK09794.1"/>
    </source>
</evidence>
<dbReference type="GO" id="GO:0016137">
    <property type="term" value="P:glycoside metabolic process"/>
    <property type="evidence" value="ECO:0007669"/>
    <property type="project" value="UniProtKB-ARBA"/>
</dbReference>
<gene>
    <name evidence="2" type="ORF">GCM10017600_32000</name>
</gene>
<evidence type="ECO:0000256" key="1">
    <source>
        <dbReference type="ARBA" id="ARBA00022833"/>
    </source>
</evidence>
<accession>A0A9W6I1Y8</accession>
<keyword evidence="1" id="KW-0862">Zinc</keyword>
<dbReference type="RefSeq" id="WP_271218249.1">
    <property type="nucleotide sequence ID" value="NZ_BAAAVD010000028.1"/>
</dbReference>
<reference evidence="2" key="1">
    <citation type="journal article" date="2014" name="Int. J. Syst. Evol. Microbiol.">
        <title>Complete genome sequence of Corynebacterium casei LMG S-19264T (=DSM 44701T), isolated from a smear-ripened cheese.</title>
        <authorList>
            <consortium name="US DOE Joint Genome Institute (JGI-PGF)"/>
            <person name="Walter F."/>
            <person name="Albersmeier A."/>
            <person name="Kalinowski J."/>
            <person name="Ruckert C."/>
        </authorList>
    </citation>
    <scope>NUCLEOTIDE SEQUENCE</scope>
    <source>
        <strain evidence="2">VKM Ac-2007</strain>
    </source>
</reference>
<dbReference type="InterPro" id="IPR003737">
    <property type="entry name" value="GlcNAc_PI_deacetylase-related"/>
</dbReference>
<dbReference type="GO" id="GO:0016811">
    <property type="term" value="F:hydrolase activity, acting on carbon-nitrogen (but not peptide) bonds, in linear amides"/>
    <property type="evidence" value="ECO:0007669"/>
    <property type="project" value="TreeGrafter"/>
</dbReference>